<feature type="region of interest" description="Disordered" evidence="12">
    <location>
        <begin position="94"/>
        <end position="124"/>
    </location>
</feature>
<dbReference type="RefSeq" id="WP_113694115.1">
    <property type="nucleotide sequence ID" value="NZ_CP015163.1"/>
</dbReference>
<dbReference type="Pfam" id="PF02467">
    <property type="entry name" value="Whib"/>
    <property type="match status" value="1"/>
</dbReference>
<accession>A0A344L9Y2</accession>
<dbReference type="GO" id="GO:0003677">
    <property type="term" value="F:DNA binding"/>
    <property type="evidence" value="ECO:0007669"/>
    <property type="project" value="UniProtKB-UniRule"/>
</dbReference>
<feature type="domain" description="4Fe-4S Wbl-type" evidence="13">
    <location>
        <begin position="34"/>
        <end position="91"/>
    </location>
</feature>
<reference evidence="14 15" key="1">
    <citation type="submission" date="2016-04" db="EMBL/GenBank/DDBJ databases">
        <title>Complete genome sequence and analysis of deep-sea sediment isolate, Amycolatopsis sp. WP1.</title>
        <authorList>
            <person name="Wang H."/>
            <person name="Chen S."/>
            <person name="Wu Q."/>
        </authorList>
    </citation>
    <scope>NUCLEOTIDE SEQUENCE [LARGE SCALE GENOMIC DNA]</scope>
    <source>
        <strain evidence="14 15">WP1</strain>
    </source>
</reference>
<comment type="PTM">
    <text evidence="11">Upon Fe-S cluster removal intramolecular disulfide bonds are formed.</text>
</comment>
<evidence type="ECO:0000256" key="9">
    <source>
        <dbReference type="ARBA" id="ARBA00023157"/>
    </source>
</evidence>
<evidence type="ECO:0000256" key="1">
    <source>
        <dbReference type="ARBA" id="ARBA00004496"/>
    </source>
</evidence>
<comment type="cofactor">
    <cofactor evidence="11">
        <name>[4Fe-4S] cluster</name>
        <dbReference type="ChEBI" id="CHEBI:49883"/>
    </cofactor>
    <text evidence="11">Binds 1 [4Fe-4S] cluster per subunit. Following nitrosylation of the [4Fe-4S] cluster binds 1 [4Fe-8(NO)] cluster per subunit.</text>
</comment>
<dbReference type="InterPro" id="IPR034768">
    <property type="entry name" value="4FE4S_WBL"/>
</dbReference>
<dbReference type="GO" id="GO:0045454">
    <property type="term" value="P:cell redox homeostasis"/>
    <property type="evidence" value="ECO:0007669"/>
    <property type="project" value="TreeGrafter"/>
</dbReference>
<dbReference type="AlphaFoldDB" id="A0A344L9Y2"/>
<keyword evidence="15" id="KW-1185">Reference proteome</keyword>
<keyword evidence="9 11" id="KW-1015">Disulfide bond</keyword>
<dbReference type="KEGG" id="aab:A4R43_22080"/>
<feature type="binding site" evidence="11">
    <location>
        <position position="67"/>
    </location>
    <ligand>
        <name>[4Fe-4S] cluster</name>
        <dbReference type="ChEBI" id="CHEBI:49883"/>
    </ligand>
</feature>
<dbReference type="PROSITE" id="PS51674">
    <property type="entry name" value="4FE4S_WBL"/>
    <property type="match status" value="1"/>
</dbReference>
<feature type="binding site" evidence="11">
    <location>
        <position position="58"/>
    </location>
    <ligand>
        <name>[4Fe-4S] cluster</name>
        <dbReference type="ChEBI" id="CHEBI:49883"/>
    </ligand>
</feature>
<feature type="binding site" evidence="11">
    <location>
        <position position="61"/>
    </location>
    <ligand>
        <name>[4Fe-4S] cluster</name>
        <dbReference type="ChEBI" id="CHEBI:49883"/>
    </ligand>
</feature>
<feature type="binding site" evidence="11">
    <location>
        <position position="35"/>
    </location>
    <ligand>
        <name>[4Fe-4S] cluster</name>
        <dbReference type="ChEBI" id="CHEBI:49883"/>
    </ligand>
</feature>
<dbReference type="PROSITE" id="PS00354">
    <property type="entry name" value="HMGI_Y"/>
    <property type="match status" value="1"/>
</dbReference>
<evidence type="ECO:0000313" key="14">
    <source>
        <dbReference type="EMBL" id="AXB44856.1"/>
    </source>
</evidence>
<gene>
    <name evidence="11" type="primary">whiB</name>
    <name evidence="14" type="ORF">A4R43_22080</name>
</gene>
<comment type="PTM">
    <text evidence="11">The Fe-S cluster can be nitrosylated by nitric oxide (NO).</text>
</comment>
<proteinExistence type="inferred from homology"/>
<keyword evidence="5 11" id="KW-0408">Iron</keyword>
<dbReference type="HAMAP" id="MF_01479">
    <property type="entry name" value="WhiB"/>
    <property type="match status" value="1"/>
</dbReference>
<evidence type="ECO:0000256" key="7">
    <source>
        <dbReference type="ARBA" id="ARBA00023015"/>
    </source>
</evidence>
<keyword evidence="6 11" id="KW-0411">Iron-sulfur</keyword>
<evidence type="ECO:0000259" key="13">
    <source>
        <dbReference type="PROSITE" id="PS51674"/>
    </source>
</evidence>
<evidence type="ECO:0000256" key="5">
    <source>
        <dbReference type="ARBA" id="ARBA00023004"/>
    </source>
</evidence>
<feature type="compositionally biased region" description="Basic residues" evidence="12">
    <location>
        <begin position="94"/>
        <end position="103"/>
    </location>
</feature>
<evidence type="ECO:0000256" key="8">
    <source>
        <dbReference type="ARBA" id="ARBA00023125"/>
    </source>
</evidence>
<evidence type="ECO:0000256" key="4">
    <source>
        <dbReference type="ARBA" id="ARBA00022723"/>
    </source>
</evidence>
<dbReference type="GO" id="GO:0005737">
    <property type="term" value="C:cytoplasm"/>
    <property type="evidence" value="ECO:0007669"/>
    <property type="project" value="UniProtKB-SubCell"/>
</dbReference>
<keyword evidence="8 11" id="KW-0238">DNA-binding</keyword>
<dbReference type="GO" id="GO:0046872">
    <property type="term" value="F:metal ion binding"/>
    <property type="evidence" value="ECO:0007669"/>
    <property type="project" value="UniProtKB-KW"/>
</dbReference>
<dbReference type="OrthoDB" id="5244115at2"/>
<dbReference type="PANTHER" id="PTHR38839:SF2">
    <property type="entry name" value="TRANSCRIPTIONAL REGULATOR WHIB7-RELATED"/>
    <property type="match status" value="1"/>
</dbReference>
<comment type="function">
    <text evidence="11">Acts as a transcriptional regulator. Probably redox-responsive. The apo- but not holo-form probably binds DNA.</text>
</comment>
<comment type="similarity">
    <text evidence="2 11">Belongs to the WhiB family.</text>
</comment>
<dbReference type="GO" id="GO:0035731">
    <property type="term" value="F:dinitrosyl-iron complex binding"/>
    <property type="evidence" value="ECO:0007669"/>
    <property type="project" value="UniProtKB-UniRule"/>
</dbReference>
<organism evidence="14 15">
    <name type="scientific">Amycolatopsis albispora</name>
    <dbReference type="NCBI Taxonomy" id="1804986"/>
    <lineage>
        <taxon>Bacteria</taxon>
        <taxon>Bacillati</taxon>
        <taxon>Actinomycetota</taxon>
        <taxon>Actinomycetes</taxon>
        <taxon>Pseudonocardiales</taxon>
        <taxon>Pseudonocardiaceae</taxon>
        <taxon>Amycolatopsis</taxon>
    </lineage>
</organism>
<evidence type="ECO:0000256" key="11">
    <source>
        <dbReference type="HAMAP-Rule" id="MF_01479"/>
    </source>
</evidence>
<sequence>MSSAIAFRPEEALTDEYGVGDLLDAVASPERDLPCRSGDADLWFAEAPAELERAKVLCVDCPVRAACLAGALARREPWGVWGGEIFERGAVVARKRPRGRPRKNPVEAPAPAAKKPLRQGIEAA</sequence>
<evidence type="ECO:0000256" key="12">
    <source>
        <dbReference type="SAM" id="MobiDB-lite"/>
    </source>
</evidence>
<keyword evidence="11" id="KW-0963">Cytoplasm</keyword>
<keyword evidence="4 11" id="KW-0479">Metal-binding</keyword>
<dbReference type="GO" id="GO:0045892">
    <property type="term" value="P:negative regulation of DNA-templated transcription"/>
    <property type="evidence" value="ECO:0007669"/>
    <property type="project" value="TreeGrafter"/>
</dbReference>
<evidence type="ECO:0000256" key="10">
    <source>
        <dbReference type="ARBA" id="ARBA00023163"/>
    </source>
</evidence>
<dbReference type="PANTHER" id="PTHR38839">
    <property type="entry name" value="TRANSCRIPTIONAL REGULATOR WHID-RELATED"/>
    <property type="match status" value="1"/>
</dbReference>
<protein>
    <recommendedName>
        <fullName evidence="11">Transcriptional regulator WhiB</fullName>
    </recommendedName>
</protein>
<evidence type="ECO:0000256" key="2">
    <source>
        <dbReference type="ARBA" id="ARBA00006597"/>
    </source>
</evidence>
<dbReference type="Proteomes" id="UP000250434">
    <property type="component" value="Chromosome"/>
</dbReference>
<evidence type="ECO:0000256" key="6">
    <source>
        <dbReference type="ARBA" id="ARBA00023014"/>
    </source>
</evidence>
<dbReference type="EMBL" id="CP015163">
    <property type="protein sequence ID" value="AXB44856.1"/>
    <property type="molecule type" value="Genomic_DNA"/>
</dbReference>
<dbReference type="InterPro" id="IPR003482">
    <property type="entry name" value="Whib"/>
</dbReference>
<evidence type="ECO:0000256" key="3">
    <source>
        <dbReference type="ARBA" id="ARBA00022485"/>
    </source>
</evidence>
<dbReference type="InterPro" id="IPR000637">
    <property type="entry name" value="HMGI/Y_DNA-bd_CS"/>
</dbReference>
<dbReference type="GO" id="GO:0047134">
    <property type="term" value="F:protein-disulfide reductase [NAD(P)H] activity"/>
    <property type="evidence" value="ECO:0007669"/>
    <property type="project" value="TreeGrafter"/>
</dbReference>
<keyword evidence="3 11" id="KW-0004">4Fe-4S</keyword>
<keyword evidence="10 11" id="KW-0804">Transcription</keyword>
<keyword evidence="7 11" id="KW-0805">Transcription regulation</keyword>
<dbReference type="GO" id="GO:0051539">
    <property type="term" value="F:4 iron, 4 sulfur cluster binding"/>
    <property type="evidence" value="ECO:0007669"/>
    <property type="project" value="UniProtKB-UniRule"/>
</dbReference>
<comment type="subcellular location">
    <subcellularLocation>
        <location evidence="1 11">Cytoplasm</location>
    </subcellularLocation>
</comment>
<name>A0A344L9Y2_9PSEU</name>
<evidence type="ECO:0000313" key="15">
    <source>
        <dbReference type="Proteomes" id="UP000250434"/>
    </source>
</evidence>